<reference evidence="1 2" key="1">
    <citation type="submission" date="2010-12" db="EMBL/GenBank/DDBJ databases">
        <authorList>
            <person name="Muzny D."/>
            <person name="Qin X."/>
            <person name="Deng J."/>
            <person name="Jiang H."/>
            <person name="Liu Y."/>
            <person name="Qu J."/>
            <person name="Song X.-Z."/>
            <person name="Zhang L."/>
            <person name="Thornton R."/>
            <person name="Coyle M."/>
            <person name="Francisco L."/>
            <person name="Jackson L."/>
            <person name="Javaid M."/>
            <person name="Korchina V."/>
            <person name="Kovar C."/>
            <person name="Mata R."/>
            <person name="Mathew T."/>
            <person name="Ngo R."/>
            <person name="Nguyen L."/>
            <person name="Nguyen N."/>
            <person name="Okwuonu G."/>
            <person name="Ongeri F."/>
            <person name="Pham C."/>
            <person name="Simmons D."/>
            <person name="Wilczek-Boney K."/>
            <person name="Hale W."/>
            <person name="Jakkamsetti A."/>
            <person name="Pham P."/>
            <person name="Ruth R."/>
            <person name="San Lucas F."/>
            <person name="Warren J."/>
            <person name="Zhang J."/>
            <person name="Zhao Z."/>
            <person name="Zhou C."/>
            <person name="Zhu D."/>
            <person name="Lee S."/>
            <person name="Bess C."/>
            <person name="Blankenburg K."/>
            <person name="Forbes L."/>
            <person name="Fu Q."/>
            <person name="Gubbala S."/>
            <person name="Hirani K."/>
            <person name="Jayaseelan J.C."/>
            <person name="Lara F."/>
            <person name="Munidasa M."/>
            <person name="Palculict T."/>
            <person name="Patil S."/>
            <person name="Pu L.-L."/>
            <person name="Saada N."/>
            <person name="Tang L."/>
            <person name="Weissenberger G."/>
            <person name="Zhu Y."/>
            <person name="Hemphill L."/>
            <person name="Shang Y."/>
            <person name="Youmans B."/>
            <person name="Ayvaz T."/>
            <person name="Ross M."/>
            <person name="Santibanez J."/>
            <person name="Aqrawi P."/>
            <person name="Gross S."/>
            <person name="Joshi V."/>
            <person name="Fowler G."/>
            <person name="Nazareth L."/>
            <person name="Reid J."/>
            <person name="Worley K."/>
            <person name="Petrosino J."/>
            <person name="Highlander S."/>
            <person name="Gibbs R."/>
        </authorList>
    </citation>
    <scope>NUCLEOTIDE SEQUENCE [LARGE SCALE GENOMIC DNA]</scope>
    <source>
        <strain evidence="1 2">ATCC 51599</strain>
    </source>
</reference>
<accession>E7RXU8</accession>
<keyword evidence="2" id="KW-1185">Reference proteome</keyword>
<sequence length="112" mass="12186">MLDGDPDEAALWVQGLASFEEDPEADVLQGLSGLLDVPVGQDADWHDLEGADEPDWHMAVYDGLESFEGFEGFDDYAPVHEDEMDDHPVGMGAIERTVSARTNETFSGSVVT</sequence>
<gene>
    <name evidence="1" type="ORF">HMPREF0551_1519</name>
</gene>
<dbReference type="HOGENOM" id="CLU_2142754_0_0_4"/>
<proteinExistence type="predicted"/>
<evidence type="ECO:0000313" key="1">
    <source>
        <dbReference type="EMBL" id="EFV94772.1"/>
    </source>
</evidence>
<dbReference type="RefSeq" id="WP_005673809.1">
    <property type="nucleotide sequence ID" value="NZ_CP146288.1"/>
</dbReference>
<comment type="caution">
    <text evidence="1">The sequence shown here is derived from an EMBL/GenBank/DDBJ whole genome shotgun (WGS) entry which is preliminary data.</text>
</comment>
<name>E7RXU8_9BURK</name>
<organism evidence="1 2">
    <name type="scientific">Lautropia mirabilis ATCC 51599</name>
    <dbReference type="NCBI Taxonomy" id="887898"/>
    <lineage>
        <taxon>Bacteria</taxon>
        <taxon>Pseudomonadati</taxon>
        <taxon>Pseudomonadota</taxon>
        <taxon>Betaproteobacteria</taxon>
        <taxon>Burkholderiales</taxon>
        <taxon>Burkholderiaceae</taxon>
        <taxon>Lautropia</taxon>
    </lineage>
</organism>
<evidence type="ECO:0000313" key="2">
    <source>
        <dbReference type="Proteomes" id="UP000011021"/>
    </source>
</evidence>
<dbReference type="Proteomes" id="UP000011021">
    <property type="component" value="Unassembled WGS sequence"/>
</dbReference>
<dbReference type="AlphaFoldDB" id="E7RXU8"/>
<dbReference type="EMBL" id="AEQP01000010">
    <property type="protein sequence ID" value="EFV94772.1"/>
    <property type="molecule type" value="Genomic_DNA"/>
</dbReference>
<dbReference type="STRING" id="887898.HMPREF0551_1519"/>
<protein>
    <submittedName>
        <fullName evidence="1">Uncharacterized protein</fullName>
    </submittedName>
</protein>